<name>A0ABQ5W099_9HYPH</name>
<feature type="compositionally biased region" description="Low complexity" evidence="1">
    <location>
        <begin position="67"/>
        <end position="78"/>
    </location>
</feature>
<feature type="region of interest" description="Disordered" evidence="1">
    <location>
        <begin position="1"/>
        <end position="89"/>
    </location>
</feature>
<organism evidence="2 3">
    <name type="scientific">Devosia nitrariae</name>
    <dbReference type="NCBI Taxonomy" id="2071872"/>
    <lineage>
        <taxon>Bacteria</taxon>
        <taxon>Pseudomonadati</taxon>
        <taxon>Pseudomonadota</taxon>
        <taxon>Alphaproteobacteria</taxon>
        <taxon>Hyphomicrobiales</taxon>
        <taxon>Devosiaceae</taxon>
        <taxon>Devosia</taxon>
    </lineage>
</organism>
<dbReference type="EMBL" id="BSNS01000002">
    <property type="protein sequence ID" value="GLQ53095.1"/>
    <property type="molecule type" value="Genomic_DNA"/>
</dbReference>
<comment type="caution">
    <text evidence="2">The sequence shown here is derived from an EMBL/GenBank/DDBJ whole genome shotgun (WGS) entry which is preliminary data.</text>
</comment>
<reference evidence="3" key="1">
    <citation type="journal article" date="2019" name="Int. J. Syst. Evol. Microbiol.">
        <title>The Global Catalogue of Microorganisms (GCM) 10K type strain sequencing project: providing services to taxonomists for standard genome sequencing and annotation.</title>
        <authorList>
            <consortium name="The Broad Institute Genomics Platform"/>
            <consortium name="The Broad Institute Genome Sequencing Center for Infectious Disease"/>
            <person name="Wu L."/>
            <person name="Ma J."/>
        </authorList>
    </citation>
    <scope>NUCLEOTIDE SEQUENCE [LARGE SCALE GENOMIC DNA]</scope>
    <source>
        <strain evidence="3">NBRC 112416</strain>
    </source>
</reference>
<proteinExistence type="predicted"/>
<evidence type="ECO:0000256" key="1">
    <source>
        <dbReference type="SAM" id="MobiDB-lite"/>
    </source>
</evidence>
<feature type="compositionally biased region" description="Basic and acidic residues" evidence="1">
    <location>
        <begin position="45"/>
        <end position="58"/>
    </location>
</feature>
<feature type="compositionally biased region" description="Pro residues" evidence="1">
    <location>
        <begin position="79"/>
        <end position="89"/>
    </location>
</feature>
<keyword evidence="3" id="KW-1185">Reference proteome</keyword>
<evidence type="ECO:0000313" key="2">
    <source>
        <dbReference type="EMBL" id="GLQ53095.1"/>
    </source>
</evidence>
<gene>
    <name evidence="2" type="ORF">GCM10010862_03530</name>
</gene>
<accession>A0ABQ5W099</accession>
<protein>
    <submittedName>
        <fullName evidence="2">Uncharacterized protein</fullName>
    </submittedName>
</protein>
<dbReference type="Proteomes" id="UP001156691">
    <property type="component" value="Unassembled WGS sequence"/>
</dbReference>
<sequence length="89" mass="9428">MCRRADAGSTAIGSGSTQGLKAPKRGEPTATRRSCRSMAKSPETIAREQRLAAKLRENLKRRKGQARARAGAEGEAPAGRPPEPSGKKT</sequence>
<evidence type="ECO:0000313" key="3">
    <source>
        <dbReference type="Proteomes" id="UP001156691"/>
    </source>
</evidence>